<dbReference type="AlphaFoldDB" id="M8BW09"/>
<dbReference type="SUPFAM" id="SSF54001">
    <property type="entry name" value="Cysteine proteinases"/>
    <property type="match status" value="1"/>
</dbReference>
<protein>
    <submittedName>
        <fullName evidence="4">Thiol protease SEN102</fullName>
    </submittedName>
</protein>
<evidence type="ECO:0000313" key="4">
    <source>
        <dbReference type="EnsemblPlants" id="EMT07118"/>
    </source>
</evidence>
<dbReference type="InterPro" id="IPR000668">
    <property type="entry name" value="Peptidase_C1A_C"/>
</dbReference>
<dbReference type="ExpressionAtlas" id="M8BW09">
    <property type="expression patterns" value="baseline"/>
</dbReference>
<evidence type="ECO:0000256" key="2">
    <source>
        <dbReference type="ARBA" id="ARBA00023157"/>
    </source>
</evidence>
<sequence>MAVVAAVEALHYMKTNEKLMLSVQELIDCDTENFGCRGGYSETALEYVQKHGLSSESTYPYMDRERILGCKKNKEVAAKISGFVKIMSPTEQSLEEAVARQPVIVRLQCPKSFNEYKGGIIDSPPALPGEELFLHYVLIVSYDTDSNGVKFWRFKNSAGENWGEGGFGRLRRHIADKRGSPTKVVLNIHGKIMAYSDKSEVLTWLQPDPPCPCPCLPPILAALEHTTRASPTVAGRERGHLVWGDATPFRSGEMPAKINATEMNR</sequence>
<keyword evidence="2" id="KW-1015">Disulfide bond</keyword>
<dbReference type="GO" id="GO:0008234">
    <property type="term" value="F:cysteine-type peptidase activity"/>
    <property type="evidence" value="ECO:0007669"/>
    <property type="project" value="InterPro"/>
</dbReference>
<comment type="similarity">
    <text evidence="1">Belongs to the peptidase C1 family.</text>
</comment>
<dbReference type="CDD" id="cd02248">
    <property type="entry name" value="Peptidase_C1A"/>
    <property type="match status" value="1"/>
</dbReference>
<dbReference type="SMART" id="SM00645">
    <property type="entry name" value="Pept_C1"/>
    <property type="match status" value="1"/>
</dbReference>
<dbReference type="EnsemblPlants" id="EMT07118">
    <property type="protein sequence ID" value="EMT07118"/>
    <property type="gene ID" value="F775_12088"/>
</dbReference>
<dbReference type="Gene3D" id="3.90.70.10">
    <property type="entry name" value="Cysteine proteinases"/>
    <property type="match status" value="1"/>
</dbReference>
<accession>M8BW09</accession>
<dbReference type="InterPro" id="IPR013128">
    <property type="entry name" value="Peptidase_C1A"/>
</dbReference>
<dbReference type="InterPro" id="IPR038765">
    <property type="entry name" value="Papain-like_cys_pep_sf"/>
</dbReference>
<dbReference type="InterPro" id="IPR039417">
    <property type="entry name" value="Peptidase_C1A_papain-like"/>
</dbReference>
<feature type="domain" description="Peptidase C1A papain C-terminal" evidence="3">
    <location>
        <begin position="1"/>
        <end position="182"/>
    </location>
</feature>
<organism evidence="4">
    <name type="scientific">Aegilops tauschii</name>
    <name type="common">Tausch's goatgrass</name>
    <name type="synonym">Aegilops squarrosa</name>
    <dbReference type="NCBI Taxonomy" id="37682"/>
    <lineage>
        <taxon>Eukaryota</taxon>
        <taxon>Viridiplantae</taxon>
        <taxon>Streptophyta</taxon>
        <taxon>Embryophyta</taxon>
        <taxon>Tracheophyta</taxon>
        <taxon>Spermatophyta</taxon>
        <taxon>Magnoliopsida</taxon>
        <taxon>Liliopsida</taxon>
        <taxon>Poales</taxon>
        <taxon>Poaceae</taxon>
        <taxon>BOP clade</taxon>
        <taxon>Pooideae</taxon>
        <taxon>Triticodae</taxon>
        <taxon>Triticeae</taxon>
        <taxon>Triticinae</taxon>
        <taxon>Aegilops</taxon>
    </lineage>
</organism>
<dbReference type="GO" id="GO:0006508">
    <property type="term" value="P:proteolysis"/>
    <property type="evidence" value="ECO:0007669"/>
    <property type="project" value="InterPro"/>
</dbReference>
<name>M8BW09_AEGTA</name>
<reference evidence="4" key="1">
    <citation type="submission" date="2015-06" db="UniProtKB">
        <authorList>
            <consortium name="EnsemblPlants"/>
        </authorList>
    </citation>
    <scope>IDENTIFICATION</scope>
</reference>
<evidence type="ECO:0000256" key="1">
    <source>
        <dbReference type="ARBA" id="ARBA00008455"/>
    </source>
</evidence>
<proteinExistence type="inferred from homology"/>
<evidence type="ECO:0000259" key="3">
    <source>
        <dbReference type="SMART" id="SM00645"/>
    </source>
</evidence>
<dbReference type="PANTHER" id="PTHR12411">
    <property type="entry name" value="CYSTEINE PROTEASE FAMILY C1-RELATED"/>
    <property type="match status" value="1"/>
</dbReference>
<dbReference type="Pfam" id="PF00112">
    <property type="entry name" value="Peptidase_C1"/>
    <property type="match status" value="1"/>
</dbReference>